<dbReference type="STRING" id="68775.A0A5C3MEP5"/>
<dbReference type="Proteomes" id="UP000308652">
    <property type="component" value="Unassembled WGS sequence"/>
</dbReference>
<feature type="signal peptide" evidence="2">
    <location>
        <begin position="1"/>
        <end position="17"/>
    </location>
</feature>
<evidence type="ECO:0000313" key="4">
    <source>
        <dbReference type="EMBL" id="TFK43700.1"/>
    </source>
</evidence>
<dbReference type="OrthoDB" id="5316007at2759"/>
<evidence type="ECO:0000256" key="2">
    <source>
        <dbReference type="SAM" id="SignalP"/>
    </source>
</evidence>
<keyword evidence="1 2" id="KW-0732">Signal</keyword>
<dbReference type="InterPro" id="IPR052479">
    <property type="entry name" value="GPI-anchor_Adhesion_Reg"/>
</dbReference>
<dbReference type="Pfam" id="PF10342">
    <property type="entry name" value="Kre9_KNH"/>
    <property type="match status" value="1"/>
</dbReference>
<accession>A0A5C3MEP5</accession>
<feature type="domain" description="Yeast cell wall synthesis Kre9/Knh1-like N-terminal" evidence="3">
    <location>
        <begin position="22"/>
        <end position="118"/>
    </location>
</feature>
<dbReference type="InterPro" id="IPR018466">
    <property type="entry name" value="Kre9/Knh1-like_N"/>
</dbReference>
<reference evidence="4 5" key="1">
    <citation type="journal article" date="2019" name="Nat. Ecol. Evol.">
        <title>Megaphylogeny resolves global patterns of mushroom evolution.</title>
        <authorList>
            <person name="Varga T."/>
            <person name="Krizsan K."/>
            <person name="Foldi C."/>
            <person name="Dima B."/>
            <person name="Sanchez-Garcia M."/>
            <person name="Sanchez-Ramirez S."/>
            <person name="Szollosi G.J."/>
            <person name="Szarkandi J.G."/>
            <person name="Papp V."/>
            <person name="Albert L."/>
            <person name="Andreopoulos W."/>
            <person name="Angelini C."/>
            <person name="Antonin V."/>
            <person name="Barry K.W."/>
            <person name="Bougher N.L."/>
            <person name="Buchanan P."/>
            <person name="Buyck B."/>
            <person name="Bense V."/>
            <person name="Catcheside P."/>
            <person name="Chovatia M."/>
            <person name="Cooper J."/>
            <person name="Damon W."/>
            <person name="Desjardin D."/>
            <person name="Finy P."/>
            <person name="Geml J."/>
            <person name="Haridas S."/>
            <person name="Hughes K."/>
            <person name="Justo A."/>
            <person name="Karasinski D."/>
            <person name="Kautmanova I."/>
            <person name="Kiss B."/>
            <person name="Kocsube S."/>
            <person name="Kotiranta H."/>
            <person name="LaButti K.M."/>
            <person name="Lechner B.E."/>
            <person name="Liimatainen K."/>
            <person name="Lipzen A."/>
            <person name="Lukacs Z."/>
            <person name="Mihaltcheva S."/>
            <person name="Morgado L.N."/>
            <person name="Niskanen T."/>
            <person name="Noordeloos M.E."/>
            <person name="Ohm R.A."/>
            <person name="Ortiz-Santana B."/>
            <person name="Ovrebo C."/>
            <person name="Racz N."/>
            <person name="Riley R."/>
            <person name="Savchenko A."/>
            <person name="Shiryaev A."/>
            <person name="Soop K."/>
            <person name="Spirin V."/>
            <person name="Szebenyi C."/>
            <person name="Tomsovsky M."/>
            <person name="Tulloss R.E."/>
            <person name="Uehling J."/>
            <person name="Grigoriev I.V."/>
            <person name="Vagvolgyi C."/>
            <person name="Papp T."/>
            <person name="Martin F.M."/>
            <person name="Miettinen O."/>
            <person name="Hibbett D.S."/>
            <person name="Nagy L.G."/>
        </authorList>
    </citation>
    <scope>NUCLEOTIDE SEQUENCE [LARGE SCALE GENOMIC DNA]</scope>
    <source>
        <strain evidence="4 5">CBS 166.37</strain>
    </source>
</reference>
<dbReference type="PANTHER" id="PTHR35185">
    <property type="entry name" value="SERINE/THREONINE-RICH PROTEIN ADG2-RELATED"/>
    <property type="match status" value="1"/>
</dbReference>
<keyword evidence="5" id="KW-1185">Reference proteome</keyword>
<name>A0A5C3MEP5_9AGAR</name>
<gene>
    <name evidence="4" type="ORF">BDQ12DRAFT_191756</name>
</gene>
<dbReference type="PANTHER" id="PTHR35185:SF1">
    <property type="entry name" value="UPF0619 GPI-ANCHORED MEMBRANE PROTEIN C1322.10"/>
    <property type="match status" value="1"/>
</dbReference>
<sequence>MRFAAATLLSFVASALAYQVTSPSETKGWTNQGPQTLTWSRVDTDKTNFTVILTNENRAILPTNNQVLAALVDGTSQTTLSVNPPSGGWPLGSGFRVNLVQDEQNTNTIYAQSGQFNITTPTVSSSSGLSSATHA</sequence>
<proteinExistence type="predicted"/>
<feature type="chain" id="PRO_5022965770" description="Yeast cell wall synthesis Kre9/Knh1-like N-terminal domain-containing protein" evidence="2">
    <location>
        <begin position="18"/>
        <end position="135"/>
    </location>
</feature>
<protein>
    <recommendedName>
        <fullName evidence="3">Yeast cell wall synthesis Kre9/Knh1-like N-terminal domain-containing protein</fullName>
    </recommendedName>
</protein>
<evidence type="ECO:0000259" key="3">
    <source>
        <dbReference type="Pfam" id="PF10342"/>
    </source>
</evidence>
<evidence type="ECO:0000256" key="1">
    <source>
        <dbReference type="ARBA" id="ARBA00022729"/>
    </source>
</evidence>
<evidence type="ECO:0000313" key="5">
    <source>
        <dbReference type="Proteomes" id="UP000308652"/>
    </source>
</evidence>
<dbReference type="AlphaFoldDB" id="A0A5C3MEP5"/>
<organism evidence="4 5">
    <name type="scientific">Crucibulum laeve</name>
    <dbReference type="NCBI Taxonomy" id="68775"/>
    <lineage>
        <taxon>Eukaryota</taxon>
        <taxon>Fungi</taxon>
        <taxon>Dikarya</taxon>
        <taxon>Basidiomycota</taxon>
        <taxon>Agaricomycotina</taxon>
        <taxon>Agaricomycetes</taxon>
        <taxon>Agaricomycetidae</taxon>
        <taxon>Agaricales</taxon>
        <taxon>Agaricineae</taxon>
        <taxon>Nidulariaceae</taxon>
        <taxon>Crucibulum</taxon>
    </lineage>
</organism>
<dbReference type="EMBL" id="ML213591">
    <property type="protein sequence ID" value="TFK43700.1"/>
    <property type="molecule type" value="Genomic_DNA"/>
</dbReference>